<evidence type="ECO:0000256" key="3">
    <source>
        <dbReference type="SAM" id="SignalP"/>
    </source>
</evidence>
<dbReference type="Gene3D" id="1.10.101.10">
    <property type="entry name" value="PGBD-like superfamily/PGBD"/>
    <property type="match status" value="1"/>
</dbReference>
<evidence type="ECO:0000256" key="2">
    <source>
        <dbReference type="ARBA" id="ARBA00022801"/>
    </source>
</evidence>
<dbReference type="GO" id="GO:0016787">
    <property type="term" value="F:hydrolase activity"/>
    <property type="evidence" value="ECO:0007669"/>
    <property type="project" value="UniProtKB-KW"/>
</dbReference>
<evidence type="ECO:0000259" key="4">
    <source>
        <dbReference type="Pfam" id="PF06737"/>
    </source>
</evidence>
<keyword evidence="3" id="KW-0732">Signal</keyword>
<evidence type="ECO:0000313" key="5">
    <source>
        <dbReference type="EMBL" id="TWP38860.1"/>
    </source>
</evidence>
<comment type="caution">
    <text evidence="5">The sequence shown here is derived from an EMBL/GenBank/DDBJ whole genome shotgun (WGS) entry which is preliminary data.</text>
</comment>
<dbReference type="Proteomes" id="UP000320244">
    <property type="component" value="Unassembled WGS sequence"/>
</dbReference>
<gene>
    <name evidence="5" type="ORF">FGL98_00150</name>
</gene>
<dbReference type="AlphaFoldDB" id="A0A563E8K8"/>
<proteinExistence type="inferred from homology"/>
<dbReference type="CDD" id="cd13925">
    <property type="entry name" value="RPF"/>
    <property type="match status" value="1"/>
</dbReference>
<dbReference type="EMBL" id="VCQV01000001">
    <property type="protein sequence ID" value="TWP38860.1"/>
    <property type="molecule type" value="Genomic_DNA"/>
</dbReference>
<keyword evidence="2" id="KW-0378">Hydrolase</keyword>
<dbReference type="RefSeq" id="WP_146314643.1">
    <property type="nucleotide sequence ID" value="NZ_VCQV01000001.1"/>
</dbReference>
<evidence type="ECO:0000256" key="1">
    <source>
        <dbReference type="ARBA" id="ARBA00010830"/>
    </source>
</evidence>
<sequence length="243" mass="25093">MRYTPRHAIAKPSSFAGRRTAGVALVSAATVGAGLASAGAAHAATPYNVWDRVAACESGGNWAISTGNGFYGGLQFTTSTWNGFGGGKYASSAQYASRDQQISIAQNVLRVQGPGAWPVCSKRAGLTTSNGLAVVVNPGTGTNPSPNPPPSRGGARTLAIDGSFGPLTTQALQKWVGTRQDGSFGPITKRALQRKIGVVQDGVIGPQTIAALQTRIGASHDGAWQLNAATVRVLQAYLNRYVV</sequence>
<accession>A0A563E8K8</accession>
<evidence type="ECO:0000313" key="6">
    <source>
        <dbReference type="Proteomes" id="UP000320244"/>
    </source>
</evidence>
<dbReference type="OrthoDB" id="1404170at2"/>
<dbReference type="InterPro" id="IPR036366">
    <property type="entry name" value="PGBDSf"/>
</dbReference>
<dbReference type="Gene3D" id="1.10.530.10">
    <property type="match status" value="1"/>
</dbReference>
<reference evidence="5 6" key="1">
    <citation type="submission" date="2019-05" db="EMBL/GenBank/DDBJ databases">
        <authorList>
            <person name="Lee S.D."/>
        </authorList>
    </citation>
    <scope>NUCLEOTIDE SEQUENCE [LARGE SCALE GENOMIC DNA]</scope>
    <source>
        <strain evidence="5 6">C5-26</strain>
    </source>
</reference>
<dbReference type="InterPro" id="IPR023346">
    <property type="entry name" value="Lysozyme-like_dom_sf"/>
</dbReference>
<reference evidence="5 6" key="2">
    <citation type="submission" date="2019-08" db="EMBL/GenBank/DDBJ databases">
        <title>Jejuicoccus antrihumi gen. nov., sp. nov., a new member of the family Dermacoccaceae isolated from a cave.</title>
        <authorList>
            <person name="Schumann P."/>
            <person name="Kim I.S."/>
        </authorList>
    </citation>
    <scope>NUCLEOTIDE SEQUENCE [LARGE SCALE GENOMIC DNA]</scope>
    <source>
        <strain evidence="5 6">C5-26</strain>
    </source>
</reference>
<dbReference type="Pfam" id="PF06737">
    <property type="entry name" value="Transglycosylas"/>
    <property type="match status" value="1"/>
</dbReference>
<feature type="chain" id="PRO_5021980395" evidence="3">
    <location>
        <begin position="44"/>
        <end position="243"/>
    </location>
</feature>
<name>A0A563E8K8_9MICO</name>
<comment type="similarity">
    <text evidence="1">Belongs to the transglycosylase family. Rpf subfamily.</text>
</comment>
<organism evidence="5 6">
    <name type="scientific">Leekyejoonella antrihumi</name>
    <dbReference type="NCBI Taxonomy" id="1660198"/>
    <lineage>
        <taxon>Bacteria</taxon>
        <taxon>Bacillati</taxon>
        <taxon>Actinomycetota</taxon>
        <taxon>Actinomycetes</taxon>
        <taxon>Micrococcales</taxon>
        <taxon>Dermacoccaceae</taxon>
        <taxon>Leekyejoonella</taxon>
    </lineage>
</organism>
<protein>
    <submittedName>
        <fullName evidence="5">Transglycosylase</fullName>
    </submittedName>
</protein>
<keyword evidence="6" id="KW-1185">Reference proteome</keyword>
<dbReference type="InterPro" id="IPR010618">
    <property type="entry name" value="RPF"/>
</dbReference>
<feature type="signal peptide" evidence="3">
    <location>
        <begin position="1"/>
        <end position="43"/>
    </location>
</feature>
<dbReference type="SUPFAM" id="SSF53955">
    <property type="entry name" value="Lysozyme-like"/>
    <property type="match status" value="1"/>
</dbReference>
<feature type="domain" description="Resuscitation-promoting factor core lysozyme-like" evidence="4">
    <location>
        <begin position="48"/>
        <end position="120"/>
    </location>
</feature>